<gene>
    <name evidence="6" type="ORF">SAMN05216421_0071</name>
</gene>
<feature type="transmembrane region" description="Helical" evidence="4">
    <location>
        <begin position="12"/>
        <end position="30"/>
    </location>
</feature>
<keyword evidence="7" id="KW-1185">Reference proteome</keyword>
<dbReference type="SUPFAM" id="SSF48317">
    <property type="entry name" value="Acid phosphatase/Vanadium-dependent haloperoxidase"/>
    <property type="match status" value="1"/>
</dbReference>
<dbReference type="OrthoDB" id="9780918at2"/>
<dbReference type="EMBL" id="LT629736">
    <property type="protein sequence ID" value="SDR70316.1"/>
    <property type="molecule type" value="Genomic_DNA"/>
</dbReference>
<keyword evidence="4" id="KW-1133">Transmembrane helix</keyword>
<keyword evidence="4" id="KW-0812">Transmembrane</keyword>
<comment type="catalytic activity">
    <reaction evidence="3">
        <text>di-trans,octa-cis-undecaprenyl diphosphate + H2O = di-trans,octa-cis-undecaprenyl phosphate + phosphate + H(+)</text>
        <dbReference type="Rhea" id="RHEA:28094"/>
        <dbReference type="ChEBI" id="CHEBI:15377"/>
        <dbReference type="ChEBI" id="CHEBI:15378"/>
        <dbReference type="ChEBI" id="CHEBI:43474"/>
        <dbReference type="ChEBI" id="CHEBI:58405"/>
        <dbReference type="ChEBI" id="CHEBI:60392"/>
        <dbReference type="EC" id="3.6.1.27"/>
    </reaction>
</comment>
<evidence type="ECO:0000256" key="2">
    <source>
        <dbReference type="ARBA" id="ARBA00032707"/>
    </source>
</evidence>
<feature type="transmembrane region" description="Helical" evidence="4">
    <location>
        <begin position="122"/>
        <end position="139"/>
    </location>
</feature>
<dbReference type="Proteomes" id="UP000243207">
    <property type="component" value="Chromosome I"/>
</dbReference>
<dbReference type="Gene3D" id="1.20.144.10">
    <property type="entry name" value="Phosphatidic acid phosphatase type 2/haloperoxidase"/>
    <property type="match status" value="2"/>
</dbReference>
<dbReference type="STRING" id="487184.SAMN05216421_0071"/>
<keyword evidence="4" id="KW-0472">Membrane</keyword>
<accession>A0A1H1L737</accession>
<feature type="transmembrane region" description="Helical" evidence="4">
    <location>
        <begin position="89"/>
        <end position="115"/>
    </location>
</feature>
<dbReference type="InterPro" id="IPR036938">
    <property type="entry name" value="PAP2/HPO_sf"/>
</dbReference>
<sequence>MIDTLLRDLLPLLLIVAAIYLTLFTALRRMQPGWSTRLEERRVAILLILVLMATALKVGQDVLGAETGDFDTAVLLYLNEHTPPEIVQLFAWITLTGSSMFLTPLIAAVTALLFFLRQRAEALLLAASGIGGVLIVYLIKRAVGRDRPALWETEVYWGSSFPSGHTLGAAACAMALALCLRRVRPGTRSLGLWLALTWIALVGLSRLVLGVHWPTDVMVAACIGIALPLTLNLMLDTERDRQRRQRRAGT</sequence>
<dbReference type="RefSeq" id="WP_093391075.1">
    <property type="nucleotide sequence ID" value="NZ_LT629736.1"/>
</dbReference>
<evidence type="ECO:0000256" key="3">
    <source>
        <dbReference type="ARBA" id="ARBA00047594"/>
    </source>
</evidence>
<dbReference type="Pfam" id="PF01569">
    <property type="entry name" value="PAP2"/>
    <property type="match status" value="1"/>
</dbReference>
<dbReference type="EC" id="3.6.1.27" evidence="1"/>
<name>A0A1H1L737_9GAMM</name>
<proteinExistence type="predicted"/>
<dbReference type="PANTHER" id="PTHR14969">
    <property type="entry name" value="SPHINGOSINE-1-PHOSPHATE PHOSPHOHYDROLASE"/>
    <property type="match status" value="1"/>
</dbReference>
<feature type="transmembrane region" description="Helical" evidence="4">
    <location>
        <begin position="217"/>
        <end position="235"/>
    </location>
</feature>
<reference evidence="7" key="1">
    <citation type="submission" date="2016-10" db="EMBL/GenBank/DDBJ databases">
        <authorList>
            <person name="Varghese N."/>
            <person name="Submissions S."/>
        </authorList>
    </citation>
    <scope>NUCLEOTIDE SEQUENCE [LARGE SCALE GENOMIC DNA]</scope>
    <source>
        <strain evidence="7">NRRL B-51270</strain>
    </source>
</reference>
<protein>
    <recommendedName>
        <fullName evidence="1">undecaprenyl-diphosphate phosphatase</fullName>
        <ecNumber evidence="1">3.6.1.27</ecNumber>
    </recommendedName>
    <alternativeName>
        <fullName evidence="2">Undecaprenyl pyrophosphate phosphatase</fullName>
    </alternativeName>
</protein>
<dbReference type="AlphaFoldDB" id="A0A1H1L737"/>
<dbReference type="CDD" id="cd03392">
    <property type="entry name" value="PAP2_like_2"/>
    <property type="match status" value="1"/>
</dbReference>
<evidence type="ECO:0000313" key="7">
    <source>
        <dbReference type="Proteomes" id="UP000243207"/>
    </source>
</evidence>
<dbReference type="InterPro" id="IPR000326">
    <property type="entry name" value="PAP2/HPO"/>
</dbReference>
<dbReference type="GO" id="GO:0050380">
    <property type="term" value="F:undecaprenyl-diphosphatase activity"/>
    <property type="evidence" value="ECO:0007669"/>
    <property type="project" value="UniProtKB-EC"/>
</dbReference>
<feature type="domain" description="Phosphatidic acid phosphatase type 2/haloperoxidase" evidence="5">
    <location>
        <begin position="122"/>
        <end position="232"/>
    </location>
</feature>
<dbReference type="SMART" id="SM00014">
    <property type="entry name" value="acidPPc"/>
    <property type="match status" value="1"/>
</dbReference>
<feature type="transmembrane region" description="Helical" evidence="4">
    <location>
        <begin position="159"/>
        <end position="180"/>
    </location>
</feature>
<organism evidence="6 7">
    <name type="scientific">Halopseudomonas xinjiangensis</name>
    <dbReference type="NCBI Taxonomy" id="487184"/>
    <lineage>
        <taxon>Bacteria</taxon>
        <taxon>Pseudomonadati</taxon>
        <taxon>Pseudomonadota</taxon>
        <taxon>Gammaproteobacteria</taxon>
        <taxon>Pseudomonadales</taxon>
        <taxon>Pseudomonadaceae</taxon>
        <taxon>Halopseudomonas</taxon>
    </lineage>
</organism>
<evidence type="ECO:0000256" key="4">
    <source>
        <dbReference type="SAM" id="Phobius"/>
    </source>
</evidence>
<evidence type="ECO:0000256" key="1">
    <source>
        <dbReference type="ARBA" id="ARBA00012374"/>
    </source>
</evidence>
<evidence type="ECO:0000259" key="5">
    <source>
        <dbReference type="SMART" id="SM00014"/>
    </source>
</evidence>
<feature type="transmembrane region" description="Helical" evidence="4">
    <location>
        <begin position="192"/>
        <end position="211"/>
    </location>
</feature>
<dbReference type="PANTHER" id="PTHR14969:SF13">
    <property type="entry name" value="AT30094P"/>
    <property type="match status" value="1"/>
</dbReference>
<feature type="transmembrane region" description="Helical" evidence="4">
    <location>
        <begin position="42"/>
        <end position="59"/>
    </location>
</feature>
<evidence type="ECO:0000313" key="6">
    <source>
        <dbReference type="EMBL" id="SDR70316.1"/>
    </source>
</evidence>